<dbReference type="PANTHER" id="PTHR19290:SF167">
    <property type="entry name" value="PROTEIN DIMMED"/>
    <property type="match status" value="1"/>
</dbReference>
<dbReference type="GO" id="GO:0000981">
    <property type="term" value="F:DNA-binding transcription factor activity, RNA polymerase II-specific"/>
    <property type="evidence" value="ECO:0007669"/>
    <property type="project" value="TreeGrafter"/>
</dbReference>
<dbReference type="PANTHER" id="PTHR19290">
    <property type="entry name" value="BASIC HELIX-LOOP-HELIX PROTEIN NEUROGENIN-RELATED"/>
    <property type="match status" value="1"/>
</dbReference>
<comment type="caution">
    <text evidence="3">The sequence shown here is derived from an EMBL/GenBank/DDBJ whole genome shotgun (WGS) entry which is preliminary data.</text>
</comment>
<dbReference type="GO" id="GO:0007423">
    <property type="term" value="P:sensory organ development"/>
    <property type="evidence" value="ECO:0007669"/>
    <property type="project" value="TreeGrafter"/>
</dbReference>
<dbReference type="GO" id="GO:0045944">
    <property type="term" value="P:positive regulation of transcription by RNA polymerase II"/>
    <property type="evidence" value="ECO:0007669"/>
    <property type="project" value="TreeGrafter"/>
</dbReference>
<feature type="compositionally biased region" description="Low complexity" evidence="1">
    <location>
        <begin position="175"/>
        <end position="187"/>
    </location>
</feature>
<dbReference type="AlphaFoldDB" id="A0A9D4M9Y4"/>
<organism evidence="3 4">
    <name type="scientific">Dreissena polymorpha</name>
    <name type="common">Zebra mussel</name>
    <name type="synonym">Mytilus polymorpha</name>
    <dbReference type="NCBI Taxonomy" id="45954"/>
    <lineage>
        <taxon>Eukaryota</taxon>
        <taxon>Metazoa</taxon>
        <taxon>Spiralia</taxon>
        <taxon>Lophotrochozoa</taxon>
        <taxon>Mollusca</taxon>
        <taxon>Bivalvia</taxon>
        <taxon>Autobranchia</taxon>
        <taxon>Heteroconchia</taxon>
        <taxon>Euheterodonta</taxon>
        <taxon>Imparidentia</taxon>
        <taxon>Neoheterodontei</taxon>
        <taxon>Myida</taxon>
        <taxon>Dreissenoidea</taxon>
        <taxon>Dreissenidae</taxon>
        <taxon>Dreissena</taxon>
    </lineage>
</organism>
<feature type="domain" description="BHLH" evidence="2">
    <location>
        <begin position="91"/>
        <end position="143"/>
    </location>
</feature>
<reference evidence="3" key="1">
    <citation type="journal article" date="2019" name="bioRxiv">
        <title>The Genome of the Zebra Mussel, Dreissena polymorpha: A Resource for Invasive Species Research.</title>
        <authorList>
            <person name="McCartney M.A."/>
            <person name="Auch B."/>
            <person name="Kono T."/>
            <person name="Mallez S."/>
            <person name="Zhang Y."/>
            <person name="Obille A."/>
            <person name="Becker A."/>
            <person name="Abrahante J.E."/>
            <person name="Garbe J."/>
            <person name="Badalamenti J.P."/>
            <person name="Herman A."/>
            <person name="Mangelson H."/>
            <person name="Liachko I."/>
            <person name="Sullivan S."/>
            <person name="Sone E.D."/>
            <person name="Koren S."/>
            <person name="Silverstein K.A.T."/>
            <person name="Beckman K.B."/>
            <person name="Gohl D.M."/>
        </authorList>
    </citation>
    <scope>NUCLEOTIDE SEQUENCE</scope>
    <source>
        <strain evidence="3">Duluth1</strain>
        <tissue evidence="3">Whole animal</tissue>
    </source>
</reference>
<evidence type="ECO:0000313" key="4">
    <source>
        <dbReference type="Proteomes" id="UP000828390"/>
    </source>
</evidence>
<feature type="region of interest" description="Disordered" evidence="1">
    <location>
        <begin position="35"/>
        <end position="103"/>
    </location>
</feature>
<proteinExistence type="predicted"/>
<reference evidence="3" key="2">
    <citation type="submission" date="2020-11" db="EMBL/GenBank/DDBJ databases">
        <authorList>
            <person name="McCartney M.A."/>
            <person name="Auch B."/>
            <person name="Kono T."/>
            <person name="Mallez S."/>
            <person name="Becker A."/>
            <person name="Gohl D.M."/>
            <person name="Silverstein K.A.T."/>
            <person name="Koren S."/>
            <person name="Bechman K.B."/>
            <person name="Herman A."/>
            <person name="Abrahante J.E."/>
            <person name="Garbe J."/>
        </authorList>
    </citation>
    <scope>NUCLEOTIDE SEQUENCE</scope>
    <source>
        <strain evidence="3">Duluth1</strain>
        <tissue evidence="3">Whole animal</tissue>
    </source>
</reference>
<dbReference type="GO" id="GO:0046983">
    <property type="term" value="F:protein dimerization activity"/>
    <property type="evidence" value="ECO:0007669"/>
    <property type="project" value="InterPro"/>
</dbReference>
<dbReference type="GO" id="GO:0070888">
    <property type="term" value="F:E-box binding"/>
    <property type="evidence" value="ECO:0007669"/>
    <property type="project" value="TreeGrafter"/>
</dbReference>
<gene>
    <name evidence="3" type="ORF">DPMN_034918</name>
</gene>
<dbReference type="SMART" id="SM00353">
    <property type="entry name" value="HLH"/>
    <property type="match status" value="1"/>
</dbReference>
<dbReference type="InterPro" id="IPR050359">
    <property type="entry name" value="bHLH_transcription_factors"/>
</dbReference>
<evidence type="ECO:0000313" key="3">
    <source>
        <dbReference type="EMBL" id="KAH3871707.1"/>
    </source>
</evidence>
<feature type="compositionally biased region" description="Polar residues" evidence="1">
    <location>
        <begin position="195"/>
        <end position="209"/>
    </location>
</feature>
<keyword evidence="4" id="KW-1185">Reference proteome</keyword>
<dbReference type="GO" id="GO:0005634">
    <property type="term" value="C:nucleus"/>
    <property type="evidence" value="ECO:0007669"/>
    <property type="project" value="TreeGrafter"/>
</dbReference>
<dbReference type="InterPro" id="IPR036638">
    <property type="entry name" value="HLH_DNA-bd_sf"/>
</dbReference>
<dbReference type="CDD" id="cd19712">
    <property type="entry name" value="bHLH_TS_dimmed_like"/>
    <property type="match status" value="1"/>
</dbReference>
<dbReference type="GO" id="GO:0061564">
    <property type="term" value="P:axon development"/>
    <property type="evidence" value="ECO:0007669"/>
    <property type="project" value="TreeGrafter"/>
</dbReference>
<dbReference type="InterPro" id="IPR011598">
    <property type="entry name" value="bHLH_dom"/>
</dbReference>
<feature type="compositionally biased region" description="Basic and acidic residues" evidence="1">
    <location>
        <begin position="85"/>
        <end position="103"/>
    </location>
</feature>
<sequence length="209" mass="23000">MRHGSVEDVEFPMAEEIHADDSFWDYTGYKSLMGVSKRSGGGKTARLEEPPSPSDSGGALSNSEDNAERKMKSPKRAAKRRKGVSARERNMRRIESNERERQRMHSLNDAFEGLRNVIPHINMDRKLSKIETLTLAKNYIKALTNVICDLRGEKAVFDDIYENTPAPDGVTSDNGSAGSVMSGSDSSANRDSDVESNSGSELLNTSGQE</sequence>
<dbReference type="Gene3D" id="4.10.280.10">
    <property type="entry name" value="Helix-loop-helix DNA-binding domain"/>
    <property type="match status" value="1"/>
</dbReference>
<feature type="compositionally biased region" description="Basic residues" evidence="1">
    <location>
        <begin position="72"/>
        <end position="84"/>
    </location>
</feature>
<dbReference type="SUPFAM" id="SSF47459">
    <property type="entry name" value="HLH, helix-loop-helix DNA-binding domain"/>
    <property type="match status" value="1"/>
</dbReference>
<dbReference type="Proteomes" id="UP000828390">
    <property type="component" value="Unassembled WGS sequence"/>
</dbReference>
<dbReference type="Pfam" id="PF00010">
    <property type="entry name" value="HLH"/>
    <property type="match status" value="1"/>
</dbReference>
<dbReference type="EMBL" id="JAIWYP010000002">
    <property type="protein sequence ID" value="KAH3871707.1"/>
    <property type="molecule type" value="Genomic_DNA"/>
</dbReference>
<name>A0A9D4M9Y4_DREPO</name>
<protein>
    <recommendedName>
        <fullName evidence="2">BHLH domain-containing protein</fullName>
    </recommendedName>
</protein>
<dbReference type="PROSITE" id="PS50888">
    <property type="entry name" value="BHLH"/>
    <property type="match status" value="1"/>
</dbReference>
<accession>A0A9D4M9Y4</accession>
<feature type="region of interest" description="Disordered" evidence="1">
    <location>
        <begin position="164"/>
        <end position="209"/>
    </location>
</feature>
<evidence type="ECO:0000259" key="2">
    <source>
        <dbReference type="PROSITE" id="PS50888"/>
    </source>
</evidence>
<dbReference type="OrthoDB" id="5969565at2759"/>
<evidence type="ECO:0000256" key="1">
    <source>
        <dbReference type="SAM" id="MobiDB-lite"/>
    </source>
</evidence>